<proteinExistence type="predicted"/>
<accession>A0A6J4QPI8</accession>
<gene>
    <name evidence="1" type="ORF">AVDCRST_MAG78-3077</name>
</gene>
<name>A0A6J4QPI8_9ACTN</name>
<dbReference type="EMBL" id="CADCVB010000207">
    <property type="protein sequence ID" value="CAA9448055.1"/>
    <property type="molecule type" value="Genomic_DNA"/>
</dbReference>
<evidence type="ECO:0000313" key="1">
    <source>
        <dbReference type="EMBL" id="CAA9448055.1"/>
    </source>
</evidence>
<dbReference type="AlphaFoldDB" id="A0A6J4QPI8"/>
<organism evidence="1">
    <name type="scientific">uncultured Rubrobacteraceae bacterium</name>
    <dbReference type="NCBI Taxonomy" id="349277"/>
    <lineage>
        <taxon>Bacteria</taxon>
        <taxon>Bacillati</taxon>
        <taxon>Actinomycetota</taxon>
        <taxon>Rubrobacteria</taxon>
        <taxon>Rubrobacterales</taxon>
        <taxon>Rubrobacteraceae</taxon>
        <taxon>environmental samples</taxon>
    </lineage>
</organism>
<reference evidence="1" key="1">
    <citation type="submission" date="2020-02" db="EMBL/GenBank/DDBJ databases">
        <authorList>
            <person name="Meier V. D."/>
        </authorList>
    </citation>
    <scope>NUCLEOTIDE SEQUENCE</scope>
    <source>
        <strain evidence="1">AVDCRST_MAG78</strain>
    </source>
</reference>
<protein>
    <submittedName>
        <fullName evidence="1">Uncharacterized protein</fullName>
    </submittedName>
</protein>
<sequence length="87" mass="9386">MSRLAGPGEELVILRVTSGVEKGDDALYGYIAGDKGHPLDLENRRTLFDLQQGCDIGRRGGGPDHWYARSTFCPVNSSNSSASETTD</sequence>